<sequence length="497" mass="55847">MSLSNMQSLITVACIFAAAFTIRGIVLSRRSRNPKRLPLPPGPRGVPIMGNMSNIPKTKPWEGYQKLCEEYGGMVYLEVLGTKLLVVSRMDHAEELLEKRSVNTSDRPTIPMVELTQRTGDNIRRAFHQYLNHNAVGQYHPIMYEEVEIFTRKLRDNPKDFLEHVQAGTGPLSRPAEALVQGFSEASTQGRFLVNTFPILRHVPAWFPGAGWRVRFNQLAVMSWDLLHNPWDDAKKDLTEGKQSVHPSMAASLMNHLGDDADPDFTLERSDRWTAEDVARNACAQAYLAGADTTVSSASVMILALANNPHVQKKAQAEIDRVVGPNRIPSVSDRDSLPYLHAIVKEVNRYYTVVPLGVPHTVTEDEEYNGYFIPKDTMILPNSWAMMHDPNTFEKPFEFIPERFLTKDGEFDESVPGPEYAAFGFGRRICPGRYFSDDAFFAMAASVLTQFDITPSEKDVLGNPVQIKLELMDHTVAKPSAFKVDITPRPGRENLVM</sequence>
<dbReference type="PANTHER" id="PTHR46300">
    <property type="entry name" value="P450, PUTATIVE (EUROFUNG)-RELATED-RELATED"/>
    <property type="match status" value="1"/>
</dbReference>
<dbReference type="InterPro" id="IPR036396">
    <property type="entry name" value="Cyt_P450_sf"/>
</dbReference>
<dbReference type="CDD" id="cd11065">
    <property type="entry name" value="CYP64-like"/>
    <property type="match status" value="1"/>
</dbReference>
<evidence type="ECO:0000256" key="5">
    <source>
        <dbReference type="ARBA" id="ARBA00022723"/>
    </source>
</evidence>
<evidence type="ECO:0000256" key="8">
    <source>
        <dbReference type="ARBA" id="ARBA00023033"/>
    </source>
</evidence>
<keyword evidence="4 9" id="KW-0349">Heme</keyword>
<name>A0A8H6HVX9_9AGAR</name>
<evidence type="ECO:0000256" key="6">
    <source>
        <dbReference type="ARBA" id="ARBA00023002"/>
    </source>
</evidence>
<keyword evidence="6 10" id="KW-0560">Oxidoreductase</keyword>
<comment type="caution">
    <text evidence="11">The sequence shown here is derived from an EMBL/GenBank/DDBJ whole genome shotgun (WGS) entry which is preliminary data.</text>
</comment>
<evidence type="ECO:0000256" key="4">
    <source>
        <dbReference type="ARBA" id="ARBA00022617"/>
    </source>
</evidence>
<dbReference type="OrthoDB" id="2789670at2759"/>
<keyword evidence="7 9" id="KW-0408">Iron</keyword>
<dbReference type="PANTHER" id="PTHR46300:SF7">
    <property type="entry name" value="P450, PUTATIVE (EUROFUNG)-RELATED"/>
    <property type="match status" value="1"/>
</dbReference>
<accession>A0A8H6HVX9</accession>
<evidence type="ECO:0000313" key="11">
    <source>
        <dbReference type="EMBL" id="KAF6752828.1"/>
    </source>
</evidence>
<dbReference type="PROSITE" id="PS00086">
    <property type="entry name" value="CYTOCHROME_P450"/>
    <property type="match status" value="1"/>
</dbReference>
<dbReference type="Pfam" id="PF00067">
    <property type="entry name" value="p450"/>
    <property type="match status" value="2"/>
</dbReference>
<dbReference type="GO" id="GO:0016705">
    <property type="term" value="F:oxidoreductase activity, acting on paired donors, with incorporation or reduction of molecular oxygen"/>
    <property type="evidence" value="ECO:0007669"/>
    <property type="project" value="InterPro"/>
</dbReference>
<evidence type="ECO:0000313" key="12">
    <source>
        <dbReference type="Proteomes" id="UP000521943"/>
    </source>
</evidence>
<dbReference type="PRINTS" id="PR00385">
    <property type="entry name" value="P450"/>
</dbReference>
<keyword evidence="5 9" id="KW-0479">Metal-binding</keyword>
<keyword evidence="8 10" id="KW-0503">Monooxygenase</keyword>
<dbReference type="PRINTS" id="PR00463">
    <property type="entry name" value="EP450I"/>
</dbReference>
<keyword evidence="12" id="KW-1185">Reference proteome</keyword>
<dbReference type="InterPro" id="IPR050364">
    <property type="entry name" value="Cytochrome_P450_fung"/>
</dbReference>
<dbReference type="GO" id="GO:0004497">
    <property type="term" value="F:monooxygenase activity"/>
    <property type="evidence" value="ECO:0007669"/>
    <property type="project" value="UniProtKB-KW"/>
</dbReference>
<comment type="similarity">
    <text evidence="3 10">Belongs to the cytochrome P450 family.</text>
</comment>
<dbReference type="Proteomes" id="UP000521943">
    <property type="component" value="Unassembled WGS sequence"/>
</dbReference>
<comment type="cofactor">
    <cofactor evidence="1 9">
        <name>heme</name>
        <dbReference type="ChEBI" id="CHEBI:30413"/>
    </cofactor>
</comment>
<dbReference type="InterPro" id="IPR017972">
    <property type="entry name" value="Cyt_P450_CS"/>
</dbReference>
<dbReference type="EMBL" id="JACGCI010000042">
    <property type="protein sequence ID" value="KAF6752828.1"/>
    <property type="molecule type" value="Genomic_DNA"/>
</dbReference>
<feature type="binding site" description="axial binding residue" evidence="9">
    <location>
        <position position="430"/>
    </location>
    <ligand>
        <name>heme</name>
        <dbReference type="ChEBI" id="CHEBI:30413"/>
    </ligand>
    <ligandPart>
        <name>Fe</name>
        <dbReference type="ChEBI" id="CHEBI:18248"/>
    </ligandPart>
</feature>
<comment type="pathway">
    <text evidence="2">Secondary metabolite biosynthesis.</text>
</comment>
<dbReference type="InterPro" id="IPR002401">
    <property type="entry name" value="Cyt_P450_E_grp-I"/>
</dbReference>
<dbReference type="GO" id="GO:0005506">
    <property type="term" value="F:iron ion binding"/>
    <property type="evidence" value="ECO:0007669"/>
    <property type="project" value="InterPro"/>
</dbReference>
<organism evidence="11 12">
    <name type="scientific">Ephemerocybe angulata</name>
    <dbReference type="NCBI Taxonomy" id="980116"/>
    <lineage>
        <taxon>Eukaryota</taxon>
        <taxon>Fungi</taxon>
        <taxon>Dikarya</taxon>
        <taxon>Basidiomycota</taxon>
        <taxon>Agaricomycotina</taxon>
        <taxon>Agaricomycetes</taxon>
        <taxon>Agaricomycetidae</taxon>
        <taxon>Agaricales</taxon>
        <taxon>Agaricineae</taxon>
        <taxon>Psathyrellaceae</taxon>
        <taxon>Ephemerocybe</taxon>
    </lineage>
</organism>
<protein>
    <submittedName>
        <fullName evidence="11">Cytochrome P450 98A3</fullName>
    </submittedName>
</protein>
<dbReference type="SUPFAM" id="SSF48264">
    <property type="entry name" value="Cytochrome P450"/>
    <property type="match status" value="1"/>
</dbReference>
<dbReference type="InterPro" id="IPR001128">
    <property type="entry name" value="Cyt_P450"/>
</dbReference>
<evidence type="ECO:0000256" key="9">
    <source>
        <dbReference type="PIRSR" id="PIRSR602401-1"/>
    </source>
</evidence>
<evidence type="ECO:0000256" key="2">
    <source>
        <dbReference type="ARBA" id="ARBA00005179"/>
    </source>
</evidence>
<evidence type="ECO:0000256" key="3">
    <source>
        <dbReference type="ARBA" id="ARBA00010617"/>
    </source>
</evidence>
<evidence type="ECO:0000256" key="10">
    <source>
        <dbReference type="RuleBase" id="RU000461"/>
    </source>
</evidence>
<dbReference type="Gene3D" id="1.10.630.10">
    <property type="entry name" value="Cytochrome P450"/>
    <property type="match status" value="1"/>
</dbReference>
<proteinExistence type="inferred from homology"/>
<evidence type="ECO:0000256" key="7">
    <source>
        <dbReference type="ARBA" id="ARBA00023004"/>
    </source>
</evidence>
<evidence type="ECO:0000256" key="1">
    <source>
        <dbReference type="ARBA" id="ARBA00001971"/>
    </source>
</evidence>
<dbReference type="AlphaFoldDB" id="A0A8H6HVX9"/>
<dbReference type="GO" id="GO:0020037">
    <property type="term" value="F:heme binding"/>
    <property type="evidence" value="ECO:0007669"/>
    <property type="project" value="InterPro"/>
</dbReference>
<reference evidence="11 12" key="1">
    <citation type="submission" date="2020-07" db="EMBL/GenBank/DDBJ databases">
        <title>Comparative genomics of pyrophilous fungi reveals a link between fire events and developmental genes.</title>
        <authorList>
            <consortium name="DOE Joint Genome Institute"/>
            <person name="Steindorff A.S."/>
            <person name="Carver A."/>
            <person name="Calhoun S."/>
            <person name="Stillman K."/>
            <person name="Liu H."/>
            <person name="Lipzen A."/>
            <person name="Pangilinan J."/>
            <person name="Labutti K."/>
            <person name="Bruns T.D."/>
            <person name="Grigoriev I.V."/>
        </authorList>
    </citation>
    <scope>NUCLEOTIDE SEQUENCE [LARGE SCALE GENOMIC DNA]</scope>
    <source>
        <strain evidence="11 12">CBS 144469</strain>
    </source>
</reference>
<gene>
    <name evidence="11" type="ORF">DFP72DRAFT_849600</name>
</gene>